<name>A0A8S1S1Y9_9CILI</name>
<organism evidence="4 5">
    <name type="scientific">Paramecium pentaurelia</name>
    <dbReference type="NCBI Taxonomy" id="43138"/>
    <lineage>
        <taxon>Eukaryota</taxon>
        <taxon>Sar</taxon>
        <taxon>Alveolata</taxon>
        <taxon>Ciliophora</taxon>
        <taxon>Intramacronucleata</taxon>
        <taxon>Oligohymenophorea</taxon>
        <taxon>Peniculida</taxon>
        <taxon>Parameciidae</taxon>
        <taxon>Paramecium</taxon>
    </lineage>
</organism>
<evidence type="ECO:0000313" key="4">
    <source>
        <dbReference type="EMBL" id="CAD8133440.1"/>
    </source>
</evidence>
<dbReference type="AlphaFoldDB" id="A0A8S1S1Y9"/>
<evidence type="ECO:0000256" key="3">
    <source>
        <dbReference type="SAM" id="Phobius"/>
    </source>
</evidence>
<dbReference type="PANTHER" id="PTHR43899:SF13">
    <property type="entry name" value="RH59310P"/>
    <property type="match status" value="1"/>
</dbReference>
<keyword evidence="2" id="KW-0560">Oxidoreductase</keyword>
<keyword evidence="5" id="KW-1185">Reference proteome</keyword>
<gene>
    <name evidence="4" type="ORF">PPENT_87.1.T0020406</name>
</gene>
<feature type="transmembrane region" description="Helical" evidence="3">
    <location>
        <begin position="6"/>
        <end position="27"/>
    </location>
</feature>
<dbReference type="InterPro" id="IPR002347">
    <property type="entry name" value="SDR_fam"/>
</dbReference>
<protein>
    <submittedName>
        <fullName evidence="4">Uncharacterized protein</fullName>
    </submittedName>
</protein>
<dbReference type="GO" id="GO:0016491">
    <property type="term" value="F:oxidoreductase activity"/>
    <property type="evidence" value="ECO:0007669"/>
    <property type="project" value="UniProtKB-KW"/>
</dbReference>
<evidence type="ECO:0000256" key="2">
    <source>
        <dbReference type="ARBA" id="ARBA00023002"/>
    </source>
</evidence>
<dbReference type="Pfam" id="PF00106">
    <property type="entry name" value="adh_short"/>
    <property type="match status" value="1"/>
</dbReference>
<accession>A0A8S1S1Y9</accession>
<proteinExistence type="inferred from homology"/>
<dbReference type="EMBL" id="CAJJDO010000002">
    <property type="protein sequence ID" value="CAD8133440.1"/>
    <property type="molecule type" value="Genomic_DNA"/>
</dbReference>
<dbReference type="PIRSF" id="PIRSF000126">
    <property type="entry name" value="11-beta-HSD1"/>
    <property type="match status" value="1"/>
</dbReference>
<comment type="similarity">
    <text evidence="1">Belongs to the short-chain dehydrogenases/reductases (SDR) family.</text>
</comment>
<keyword evidence="3" id="KW-0812">Transmembrane</keyword>
<comment type="caution">
    <text evidence="4">The sequence shown here is derived from an EMBL/GenBank/DDBJ whole genome shotgun (WGS) entry which is preliminary data.</text>
</comment>
<dbReference type="OrthoDB" id="1393670at2759"/>
<dbReference type="CDD" id="cd05356">
    <property type="entry name" value="17beta-HSD1_like_SDR_c"/>
    <property type="match status" value="1"/>
</dbReference>
<keyword evidence="3" id="KW-1133">Transmembrane helix</keyword>
<evidence type="ECO:0000256" key="1">
    <source>
        <dbReference type="ARBA" id="ARBA00006484"/>
    </source>
</evidence>
<keyword evidence="3" id="KW-0472">Membrane</keyword>
<dbReference type="InterPro" id="IPR051019">
    <property type="entry name" value="VLCFA-Steroid_DH"/>
</dbReference>
<dbReference type="Proteomes" id="UP000689195">
    <property type="component" value="Unassembled WGS sequence"/>
</dbReference>
<sequence>MEIIEWIGMIVVIYFGYLLVMECKVIVSGISNVQQIYGKGCWALVTGGTDGIGKGFCQEFAKQGVNVCIVARNKQKAENLVKELKKINDKPQYKIVVADFQKCLQENFFQNIYSEIKDLDIGLLINNVGVLTVGEFHKTSDIDQQNQIIINCIPVVFMTKYLLPMMKKRQRSGVINLSSLTGRFAYPYYQVYSATKAFNDYFTRSLQIEVENVDILSFRPGFVQTAMVKNQTDPLTVSTQQCVKAALLQLGNKDATAGHVKHQIQTFLLSLAEGKFMDTISPIFVKYLYKQKH</sequence>
<reference evidence="4" key="1">
    <citation type="submission" date="2021-01" db="EMBL/GenBank/DDBJ databases">
        <authorList>
            <consortium name="Genoscope - CEA"/>
            <person name="William W."/>
        </authorList>
    </citation>
    <scope>NUCLEOTIDE SEQUENCE</scope>
</reference>
<dbReference type="PANTHER" id="PTHR43899">
    <property type="entry name" value="RH59310P"/>
    <property type="match status" value="1"/>
</dbReference>
<evidence type="ECO:0000313" key="5">
    <source>
        <dbReference type="Proteomes" id="UP000689195"/>
    </source>
</evidence>